<feature type="transmembrane region" description="Helical" evidence="1">
    <location>
        <begin position="122"/>
        <end position="152"/>
    </location>
</feature>
<gene>
    <name evidence="2" type="ORF">RIF29_04927</name>
</gene>
<evidence type="ECO:0000313" key="3">
    <source>
        <dbReference type="Proteomes" id="UP001372338"/>
    </source>
</evidence>
<name>A0AAN9P9H7_CROPI</name>
<accession>A0AAN9P9H7</accession>
<keyword evidence="1" id="KW-0472">Membrane</keyword>
<keyword evidence="1" id="KW-0812">Transmembrane</keyword>
<evidence type="ECO:0000256" key="1">
    <source>
        <dbReference type="SAM" id="Phobius"/>
    </source>
</evidence>
<dbReference type="EMBL" id="JAYWIO010000001">
    <property type="protein sequence ID" value="KAK7290478.1"/>
    <property type="molecule type" value="Genomic_DNA"/>
</dbReference>
<sequence>MVSWCFDLVSAEALGWLDFGRWFRYEVLDKNYHLILNIRFLYNPLNLKLCLGSPPGSMMFNFIGLGPPIGPKTRGCASAMSLDAHVMVPRGTSSLRIYQLSSSSSRSLTSISTIGKFPSSNVILLSVTLVIYLTIYHILTLFSGGVATCYVVKMSKR</sequence>
<comment type="caution">
    <text evidence="2">The sequence shown here is derived from an EMBL/GenBank/DDBJ whole genome shotgun (WGS) entry which is preliminary data.</text>
</comment>
<proteinExistence type="predicted"/>
<dbReference type="Proteomes" id="UP001372338">
    <property type="component" value="Unassembled WGS sequence"/>
</dbReference>
<keyword evidence="1" id="KW-1133">Transmembrane helix</keyword>
<evidence type="ECO:0000313" key="2">
    <source>
        <dbReference type="EMBL" id="KAK7290478.1"/>
    </source>
</evidence>
<dbReference type="AlphaFoldDB" id="A0AAN9P9H7"/>
<keyword evidence="3" id="KW-1185">Reference proteome</keyword>
<reference evidence="2 3" key="1">
    <citation type="submission" date="2024-01" db="EMBL/GenBank/DDBJ databases">
        <title>The genomes of 5 underutilized Papilionoideae crops provide insights into root nodulation and disease resistanc.</title>
        <authorList>
            <person name="Yuan L."/>
        </authorList>
    </citation>
    <scope>NUCLEOTIDE SEQUENCE [LARGE SCALE GENOMIC DNA]</scope>
    <source>
        <strain evidence="2">ZHUSHIDOU_FW_LH</strain>
        <tissue evidence="2">Leaf</tissue>
    </source>
</reference>
<organism evidence="2 3">
    <name type="scientific">Crotalaria pallida</name>
    <name type="common">Smooth rattlebox</name>
    <name type="synonym">Crotalaria striata</name>
    <dbReference type="NCBI Taxonomy" id="3830"/>
    <lineage>
        <taxon>Eukaryota</taxon>
        <taxon>Viridiplantae</taxon>
        <taxon>Streptophyta</taxon>
        <taxon>Embryophyta</taxon>
        <taxon>Tracheophyta</taxon>
        <taxon>Spermatophyta</taxon>
        <taxon>Magnoliopsida</taxon>
        <taxon>eudicotyledons</taxon>
        <taxon>Gunneridae</taxon>
        <taxon>Pentapetalae</taxon>
        <taxon>rosids</taxon>
        <taxon>fabids</taxon>
        <taxon>Fabales</taxon>
        <taxon>Fabaceae</taxon>
        <taxon>Papilionoideae</taxon>
        <taxon>50 kb inversion clade</taxon>
        <taxon>genistoids sensu lato</taxon>
        <taxon>core genistoids</taxon>
        <taxon>Crotalarieae</taxon>
        <taxon>Crotalaria</taxon>
    </lineage>
</organism>
<protein>
    <submittedName>
        <fullName evidence="2">Uncharacterized protein</fullName>
    </submittedName>
</protein>